<feature type="active site" evidence="10">
    <location>
        <position position="173"/>
    </location>
</feature>
<evidence type="ECO:0000259" key="12">
    <source>
        <dbReference type="Pfam" id="PF14833"/>
    </source>
</evidence>
<comment type="function">
    <text evidence="5">Catalyzes oxidation of L-threonate to 2-oxo-tetronate. Can use either NAD(+) or NADP(+) as cosubstrate, with a preference for NAD(+).</text>
</comment>
<dbReference type="InterPro" id="IPR029154">
    <property type="entry name" value="HIBADH-like_NADP-bd"/>
</dbReference>
<dbReference type="InterPro" id="IPR015815">
    <property type="entry name" value="HIBADH-related"/>
</dbReference>
<reference evidence="13 14" key="1">
    <citation type="submission" date="2019-11" db="EMBL/GenBank/DDBJ databases">
        <authorList>
            <person name="Dong K."/>
        </authorList>
    </citation>
    <scope>NUCLEOTIDE SEQUENCE [LARGE SCALE GENOMIC DNA]</scope>
    <source>
        <strain evidence="13 14">JCM 17370</strain>
    </source>
</reference>
<dbReference type="PIRSF" id="PIRSF000103">
    <property type="entry name" value="HIBADH"/>
    <property type="match status" value="1"/>
</dbReference>
<dbReference type="InterPro" id="IPR008927">
    <property type="entry name" value="6-PGluconate_DH-like_C_sf"/>
</dbReference>
<evidence type="ECO:0000256" key="6">
    <source>
        <dbReference type="ARBA" id="ARBA00037979"/>
    </source>
</evidence>
<comment type="similarity">
    <text evidence="6">Belongs to the HIBADH-related family. L-threonate dehydrogenase subfamily.</text>
</comment>
<keyword evidence="3" id="KW-0520">NAD</keyword>
<evidence type="ECO:0000313" key="13">
    <source>
        <dbReference type="EMBL" id="MTH33491.1"/>
    </source>
</evidence>
<feature type="domain" description="3-hydroxyisobutyrate dehydrogenase-like NAD-binding" evidence="12">
    <location>
        <begin position="168"/>
        <end position="286"/>
    </location>
</feature>
<dbReference type="Gene3D" id="3.40.50.720">
    <property type="entry name" value="NAD(P)-binding Rossmann-like Domain"/>
    <property type="match status" value="1"/>
</dbReference>
<evidence type="ECO:0000256" key="9">
    <source>
        <dbReference type="ARBA" id="ARBA00047312"/>
    </source>
</evidence>
<dbReference type="Proteomes" id="UP000442533">
    <property type="component" value="Unassembled WGS sequence"/>
</dbReference>
<comment type="caution">
    <text evidence="13">The sequence shown here is derived from an EMBL/GenBank/DDBJ whole genome shotgun (WGS) entry which is preliminary data.</text>
</comment>
<evidence type="ECO:0000256" key="5">
    <source>
        <dbReference type="ARBA" id="ARBA00037062"/>
    </source>
</evidence>
<dbReference type="EC" id="1.1.1.411" evidence="7"/>
<dbReference type="InterPro" id="IPR002204">
    <property type="entry name" value="3-OH-isobutyrate_DH-rel_CS"/>
</dbReference>
<dbReference type="SUPFAM" id="SSF51735">
    <property type="entry name" value="NAD(P)-binding Rossmann-fold domains"/>
    <property type="match status" value="1"/>
</dbReference>
<sequence length="300" mass="30116">MTISTAVIGLGSMGLGAALSLARAGIAVRGVDLNPQPVAELVAAGGQAAASPAEAARDADAVFVYVINAAQTREVLFGTQGAVAAARPGTVFVLCPTMQPQDAVAITSDLAQAGMLALDAPVSGGAAKARSGEISITASGPTAAFDRIAPALDAIAARVFRLGETPDAGSRMKLINQLLAGVHIAAMAEAMVLAAKSGLDLATVQEVITECAGNSWMFQNRGPQVISGDYTPFSAVDIFVKDLDIVTRSAKALQTPTPLAEAALALYREASAAGLGRQADASVAKVLAAKAGARLPGDPG</sequence>
<dbReference type="PANTHER" id="PTHR43060:SF17">
    <property type="entry name" value="L-THREONATE DEHYDROGENASE"/>
    <property type="match status" value="1"/>
</dbReference>
<dbReference type="GO" id="GO:0016616">
    <property type="term" value="F:oxidoreductase activity, acting on the CH-OH group of donors, NAD or NADP as acceptor"/>
    <property type="evidence" value="ECO:0007669"/>
    <property type="project" value="InterPro"/>
</dbReference>
<keyword evidence="2" id="KW-0560">Oxidoreductase</keyword>
<dbReference type="EMBL" id="WMIF01000002">
    <property type="protein sequence ID" value="MTH33491.1"/>
    <property type="molecule type" value="Genomic_DNA"/>
</dbReference>
<keyword evidence="4" id="KW-0119">Carbohydrate metabolism</keyword>
<dbReference type="Pfam" id="PF03446">
    <property type="entry name" value="NAD_binding_2"/>
    <property type="match status" value="1"/>
</dbReference>
<dbReference type="InterPro" id="IPR013328">
    <property type="entry name" value="6PGD_dom2"/>
</dbReference>
<organism evidence="13 14">
    <name type="scientific">Paracoccus limosus</name>
    <dbReference type="NCBI Taxonomy" id="913252"/>
    <lineage>
        <taxon>Bacteria</taxon>
        <taxon>Pseudomonadati</taxon>
        <taxon>Pseudomonadota</taxon>
        <taxon>Alphaproteobacteria</taxon>
        <taxon>Rhodobacterales</taxon>
        <taxon>Paracoccaceae</taxon>
        <taxon>Paracoccus</taxon>
    </lineage>
</organism>
<dbReference type="NCBIfam" id="NF043037">
    <property type="entry name" value="ThreonDh"/>
    <property type="match status" value="1"/>
</dbReference>
<evidence type="ECO:0000313" key="14">
    <source>
        <dbReference type="Proteomes" id="UP000442533"/>
    </source>
</evidence>
<evidence type="ECO:0000256" key="2">
    <source>
        <dbReference type="ARBA" id="ARBA00023002"/>
    </source>
</evidence>
<comment type="catalytic activity">
    <reaction evidence="9">
        <text>L-threonate + NAD(+) = 2-dehydro-L-erythronate + NADH + H(+)</text>
        <dbReference type="Rhea" id="RHEA:52548"/>
        <dbReference type="ChEBI" id="CHEBI:15378"/>
        <dbReference type="ChEBI" id="CHEBI:57540"/>
        <dbReference type="ChEBI" id="CHEBI:57561"/>
        <dbReference type="ChEBI" id="CHEBI:57945"/>
        <dbReference type="ChEBI" id="CHEBI:136669"/>
        <dbReference type="EC" id="1.1.1.411"/>
    </reaction>
</comment>
<dbReference type="RefSeq" id="WP_155063059.1">
    <property type="nucleotide sequence ID" value="NZ_WMIF01000002.1"/>
</dbReference>
<evidence type="ECO:0000256" key="7">
    <source>
        <dbReference type="ARBA" id="ARBA00038870"/>
    </source>
</evidence>
<dbReference type="InterPro" id="IPR050006">
    <property type="entry name" value="LtnD"/>
</dbReference>
<dbReference type="Gene3D" id="1.10.1040.10">
    <property type="entry name" value="N-(1-d-carboxylethyl)-l-norvaline Dehydrogenase, domain 2"/>
    <property type="match status" value="1"/>
</dbReference>
<dbReference type="InterPro" id="IPR006115">
    <property type="entry name" value="6PGDH_NADP-bd"/>
</dbReference>
<dbReference type="SUPFAM" id="SSF48179">
    <property type="entry name" value="6-phosphogluconate dehydrogenase C-terminal domain-like"/>
    <property type="match status" value="1"/>
</dbReference>
<evidence type="ECO:0000256" key="10">
    <source>
        <dbReference type="PIRSR" id="PIRSR000103-1"/>
    </source>
</evidence>
<protein>
    <recommendedName>
        <fullName evidence="8">L-threonate dehydrogenase</fullName>
        <ecNumber evidence="7">1.1.1.411</ecNumber>
    </recommendedName>
</protein>
<dbReference type="PROSITE" id="PS00895">
    <property type="entry name" value="3_HYDROXYISOBUT_DH"/>
    <property type="match status" value="1"/>
</dbReference>
<name>A0A844H2M7_9RHOB</name>
<dbReference type="Pfam" id="PF14833">
    <property type="entry name" value="NAD_binding_11"/>
    <property type="match status" value="1"/>
</dbReference>
<evidence type="ECO:0000256" key="8">
    <source>
        <dbReference type="ARBA" id="ARBA00039407"/>
    </source>
</evidence>
<evidence type="ECO:0000256" key="3">
    <source>
        <dbReference type="ARBA" id="ARBA00023027"/>
    </source>
</evidence>
<dbReference type="InterPro" id="IPR036291">
    <property type="entry name" value="NAD(P)-bd_dom_sf"/>
</dbReference>
<dbReference type="GO" id="GO:0016054">
    <property type="term" value="P:organic acid catabolic process"/>
    <property type="evidence" value="ECO:0007669"/>
    <property type="project" value="UniProtKB-ARBA"/>
</dbReference>
<gene>
    <name evidence="13" type="ORF">GL279_02635</name>
</gene>
<keyword evidence="1" id="KW-0521">NADP</keyword>
<dbReference type="GO" id="GO:0050661">
    <property type="term" value="F:NADP binding"/>
    <property type="evidence" value="ECO:0007669"/>
    <property type="project" value="InterPro"/>
</dbReference>
<accession>A0A844H2M7</accession>
<feature type="domain" description="6-phosphogluconate dehydrogenase NADP-binding" evidence="11">
    <location>
        <begin position="6"/>
        <end position="163"/>
    </location>
</feature>
<dbReference type="PANTHER" id="PTHR43060">
    <property type="entry name" value="3-HYDROXYISOBUTYRATE DEHYDROGENASE-LIKE 1, MITOCHONDRIAL-RELATED"/>
    <property type="match status" value="1"/>
</dbReference>
<evidence type="ECO:0000256" key="1">
    <source>
        <dbReference type="ARBA" id="ARBA00022857"/>
    </source>
</evidence>
<proteinExistence type="inferred from homology"/>
<dbReference type="AlphaFoldDB" id="A0A844H2M7"/>
<keyword evidence="14" id="KW-1185">Reference proteome</keyword>
<evidence type="ECO:0000259" key="11">
    <source>
        <dbReference type="Pfam" id="PF03446"/>
    </source>
</evidence>
<dbReference type="OrthoDB" id="9812907at2"/>
<evidence type="ECO:0000256" key="4">
    <source>
        <dbReference type="ARBA" id="ARBA00023277"/>
    </source>
</evidence>
<dbReference type="GO" id="GO:0051287">
    <property type="term" value="F:NAD binding"/>
    <property type="evidence" value="ECO:0007669"/>
    <property type="project" value="InterPro"/>
</dbReference>